<reference evidence="8" key="1">
    <citation type="journal article" date="2019" name="Int. J. Syst. Evol. Microbiol.">
        <title>The Global Catalogue of Microorganisms (GCM) 10K type strain sequencing project: providing services to taxonomists for standard genome sequencing and annotation.</title>
        <authorList>
            <consortium name="The Broad Institute Genomics Platform"/>
            <consortium name="The Broad Institute Genome Sequencing Center for Infectious Disease"/>
            <person name="Wu L."/>
            <person name="Ma J."/>
        </authorList>
    </citation>
    <scope>NUCLEOTIDE SEQUENCE [LARGE SCALE GENOMIC DNA]</scope>
    <source>
        <strain evidence="8">CGMCC 1.12192</strain>
    </source>
</reference>
<comment type="caution">
    <text evidence="7">The sequence shown here is derived from an EMBL/GenBank/DDBJ whole genome shotgun (WGS) entry which is preliminary data.</text>
</comment>
<accession>A0ABV9RAH5</accession>
<proteinExistence type="predicted"/>
<sequence length="117" mass="12763">MRRPSWQEEGQDPDYRFTLANERTFLAWIRTALALLAGGVLLHQFATGLQPRLALVVIAVGLGVVAAALSVIAYTRWRSTEIAMRHGRPLPYGWALPVLAATTLLTAAVLTIVLLVS</sequence>
<feature type="transmembrane region" description="Helical" evidence="5">
    <location>
        <begin position="25"/>
        <end position="46"/>
    </location>
</feature>
<feature type="transmembrane region" description="Helical" evidence="5">
    <location>
        <begin position="94"/>
        <end position="116"/>
    </location>
</feature>
<dbReference type="Proteomes" id="UP001595960">
    <property type="component" value="Unassembled WGS sequence"/>
</dbReference>
<feature type="transmembrane region" description="Helical" evidence="5">
    <location>
        <begin position="53"/>
        <end position="74"/>
    </location>
</feature>
<name>A0ABV9RAH5_9MICO</name>
<keyword evidence="2 5" id="KW-0812">Transmembrane</keyword>
<protein>
    <submittedName>
        <fullName evidence="7">YidH family protein</fullName>
    </submittedName>
</protein>
<evidence type="ECO:0000313" key="8">
    <source>
        <dbReference type="Proteomes" id="UP001595960"/>
    </source>
</evidence>
<comment type="subcellular location">
    <subcellularLocation>
        <location evidence="1">Endomembrane system</location>
        <topology evidence="1">Multi-pass membrane protein</topology>
    </subcellularLocation>
</comment>
<dbReference type="RefSeq" id="WP_204395222.1">
    <property type="nucleotide sequence ID" value="NZ_JAFBBW010000001.1"/>
</dbReference>
<feature type="domain" description="DUF202" evidence="6">
    <location>
        <begin position="16"/>
        <end position="80"/>
    </location>
</feature>
<dbReference type="Pfam" id="PF02656">
    <property type="entry name" value="DUF202"/>
    <property type="match status" value="1"/>
</dbReference>
<keyword evidence="4 5" id="KW-0472">Membrane</keyword>
<evidence type="ECO:0000256" key="2">
    <source>
        <dbReference type="ARBA" id="ARBA00022692"/>
    </source>
</evidence>
<evidence type="ECO:0000256" key="3">
    <source>
        <dbReference type="ARBA" id="ARBA00022989"/>
    </source>
</evidence>
<evidence type="ECO:0000313" key="7">
    <source>
        <dbReference type="EMBL" id="MFC4830730.1"/>
    </source>
</evidence>
<evidence type="ECO:0000256" key="4">
    <source>
        <dbReference type="ARBA" id="ARBA00023136"/>
    </source>
</evidence>
<dbReference type="InterPro" id="IPR003807">
    <property type="entry name" value="DUF202"/>
</dbReference>
<dbReference type="EMBL" id="JBHSJC010000003">
    <property type="protein sequence ID" value="MFC4830730.1"/>
    <property type="molecule type" value="Genomic_DNA"/>
</dbReference>
<organism evidence="7 8">
    <name type="scientific">Agromyces aurantiacus</name>
    <dbReference type="NCBI Taxonomy" id="165814"/>
    <lineage>
        <taxon>Bacteria</taxon>
        <taxon>Bacillati</taxon>
        <taxon>Actinomycetota</taxon>
        <taxon>Actinomycetes</taxon>
        <taxon>Micrococcales</taxon>
        <taxon>Microbacteriaceae</taxon>
        <taxon>Agromyces</taxon>
    </lineage>
</organism>
<gene>
    <name evidence="7" type="ORF">ACFPER_18190</name>
</gene>
<evidence type="ECO:0000259" key="6">
    <source>
        <dbReference type="Pfam" id="PF02656"/>
    </source>
</evidence>
<evidence type="ECO:0000256" key="5">
    <source>
        <dbReference type="SAM" id="Phobius"/>
    </source>
</evidence>
<keyword evidence="3 5" id="KW-1133">Transmembrane helix</keyword>
<evidence type="ECO:0000256" key="1">
    <source>
        <dbReference type="ARBA" id="ARBA00004127"/>
    </source>
</evidence>
<keyword evidence="8" id="KW-1185">Reference proteome</keyword>